<sequence>KSFRKLGDSKQFLELLKFEVIKDNDGKTVYILLHSFKMLLHTLYLINLFSVIRMITTCHILPYKGSHAHIMTPPPHFHNLHGWDACYELSVPEYELSNYHLNRHGF</sequence>
<evidence type="ECO:0000313" key="1">
    <source>
        <dbReference type="Proteomes" id="UP000887565"/>
    </source>
</evidence>
<proteinExistence type="predicted"/>
<protein>
    <submittedName>
        <fullName evidence="2">Uncharacterized protein</fullName>
    </submittedName>
</protein>
<evidence type="ECO:0000313" key="2">
    <source>
        <dbReference type="WBParaSite" id="nRc.2.0.1.t30447-RA"/>
    </source>
</evidence>
<organism evidence="1 2">
    <name type="scientific">Romanomermis culicivorax</name>
    <name type="common">Nematode worm</name>
    <dbReference type="NCBI Taxonomy" id="13658"/>
    <lineage>
        <taxon>Eukaryota</taxon>
        <taxon>Metazoa</taxon>
        <taxon>Ecdysozoa</taxon>
        <taxon>Nematoda</taxon>
        <taxon>Enoplea</taxon>
        <taxon>Dorylaimia</taxon>
        <taxon>Mermithida</taxon>
        <taxon>Mermithoidea</taxon>
        <taxon>Mermithidae</taxon>
        <taxon>Romanomermis</taxon>
    </lineage>
</organism>
<accession>A0A915JXL9</accession>
<name>A0A915JXL9_ROMCU</name>
<reference evidence="2" key="1">
    <citation type="submission" date="2022-11" db="UniProtKB">
        <authorList>
            <consortium name="WormBaseParasite"/>
        </authorList>
    </citation>
    <scope>IDENTIFICATION</scope>
</reference>
<keyword evidence="1" id="KW-1185">Reference proteome</keyword>
<dbReference type="WBParaSite" id="nRc.2.0.1.t30447-RA">
    <property type="protein sequence ID" value="nRc.2.0.1.t30447-RA"/>
    <property type="gene ID" value="nRc.2.0.1.g30447"/>
</dbReference>
<dbReference type="Proteomes" id="UP000887565">
    <property type="component" value="Unplaced"/>
</dbReference>
<dbReference type="AlphaFoldDB" id="A0A915JXL9"/>